<protein>
    <recommendedName>
        <fullName evidence="2">Treslin STD domain-containing protein</fullName>
    </recommendedName>
</protein>
<sequence>MESPVRCDGLHTDRGVFRVSVSFLLRASCGGLRRIGLVTDLLRAISFMKDLNFLAVFLREVLLTRYCRRLPNFLCSIYEGLMIRPPKEILTPSKCSAVNESPMRRSVSVISNQPRLSGGCRVFTRHLSAKDVPTKRREIFVPLKSKQKENGKKKKAELPQFVSAKGTMPMSAVQETPARKQVPHALWNKQDRARVEQREFSRTRKRKRAYKDPGDDQLSENHDDSSDIDSDDFAVEEDGANRDMQNDELGFLFASRRT</sequence>
<evidence type="ECO:0000256" key="1">
    <source>
        <dbReference type="SAM" id="MobiDB-lite"/>
    </source>
</evidence>
<dbReference type="Pfam" id="PF21855">
    <property type="entry name" value="Treslin_STD"/>
    <property type="match status" value="1"/>
</dbReference>
<dbReference type="GO" id="GO:0003682">
    <property type="term" value="F:chromatin binding"/>
    <property type="evidence" value="ECO:0007669"/>
    <property type="project" value="TreeGrafter"/>
</dbReference>
<dbReference type="EMBL" id="JARQWQ010000083">
    <property type="protein sequence ID" value="KAK2552850.1"/>
    <property type="molecule type" value="Genomic_DNA"/>
</dbReference>
<feature type="compositionally biased region" description="Basic and acidic residues" evidence="1">
    <location>
        <begin position="189"/>
        <end position="202"/>
    </location>
</feature>
<evidence type="ECO:0000259" key="2">
    <source>
        <dbReference type="Pfam" id="PF21855"/>
    </source>
</evidence>
<dbReference type="GO" id="GO:0005634">
    <property type="term" value="C:nucleus"/>
    <property type="evidence" value="ECO:0007669"/>
    <property type="project" value="InterPro"/>
</dbReference>
<evidence type="ECO:0000313" key="4">
    <source>
        <dbReference type="Proteomes" id="UP001249851"/>
    </source>
</evidence>
<organism evidence="3 4">
    <name type="scientific">Acropora cervicornis</name>
    <name type="common">Staghorn coral</name>
    <dbReference type="NCBI Taxonomy" id="6130"/>
    <lineage>
        <taxon>Eukaryota</taxon>
        <taxon>Metazoa</taxon>
        <taxon>Cnidaria</taxon>
        <taxon>Anthozoa</taxon>
        <taxon>Hexacorallia</taxon>
        <taxon>Scleractinia</taxon>
        <taxon>Astrocoeniina</taxon>
        <taxon>Acroporidae</taxon>
        <taxon>Acropora</taxon>
    </lineage>
</organism>
<feature type="compositionally biased region" description="Basic and acidic residues" evidence="1">
    <location>
        <begin position="210"/>
        <end position="225"/>
    </location>
</feature>
<dbReference type="PANTHER" id="PTHR21556">
    <property type="entry name" value="TRESLIN"/>
    <property type="match status" value="1"/>
</dbReference>
<reference evidence="3" key="1">
    <citation type="journal article" date="2023" name="G3 (Bethesda)">
        <title>Whole genome assembly and annotation of the endangered Caribbean coral Acropora cervicornis.</title>
        <authorList>
            <person name="Selwyn J.D."/>
            <person name="Vollmer S.V."/>
        </authorList>
    </citation>
    <scope>NUCLEOTIDE SEQUENCE</scope>
    <source>
        <strain evidence="3">K2</strain>
    </source>
</reference>
<dbReference type="PANTHER" id="PTHR21556:SF2">
    <property type="entry name" value="TRESLIN"/>
    <property type="match status" value="1"/>
</dbReference>
<dbReference type="GO" id="GO:0010212">
    <property type="term" value="P:response to ionizing radiation"/>
    <property type="evidence" value="ECO:0007669"/>
    <property type="project" value="InterPro"/>
</dbReference>
<evidence type="ECO:0000313" key="3">
    <source>
        <dbReference type="EMBL" id="KAK2552850.1"/>
    </source>
</evidence>
<dbReference type="GO" id="GO:0007095">
    <property type="term" value="P:mitotic G2 DNA damage checkpoint signaling"/>
    <property type="evidence" value="ECO:0007669"/>
    <property type="project" value="TreeGrafter"/>
</dbReference>
<dbReference type="AlphaFoldDB" id="A0AAD9Q1Y9"/>
<dbReference type="GO" id="GO:0006260">
    <property type="term" value="P:DNA replication"/>
    <property type="evidence" value="ECO:0007669"/>
    <property type="project" value="InterPro"/>
</dbReference>
<dbReference type="InterPro" id="IPR053920">
    <property type="entry name" value="Treslin_STD"/>
</dbReference>
<dbReference type="GO" id="GO:0030174">
    <property type="term" value="P:regulation of DNA-templated DNA replication initiation"/>
    <property type="evidence" value="ECO:0007669"/>
    <property type="project" value="TreeGrafter"/>
</dbReference>
<feature type="region of interest" description="Disordered" evidence="1">
    <location>
        <begin position="143"/>
        <end position="258"/>
    </location>
</feature>
<name>A0AAD9Q1Y9_ACRCE</name>
<comment type="caution">
    <text evidence="3">The sequence shown here is derived from an EMBL/GenBank/DDBJ whole genome shotgun (WGS) entry which is preliminary data.</text>
</comment>
<reference evidence="3" key="2">
    <citation type="journal article" date="2023" name="Science">
        <title>Genomic signatures of disease resistance in endangered staghorn corals.</title>
        <authorList>
            <person name="Vollmer S.V."/>
            <person name="Selwyn J.D."/>
            <person name="Despard B.A."/>
            <person name="Roesel C.L."/>
        </authorList>
    </citation>
    <scope>NUCLEOTIDE SEQUENCE</scope>
    <source>
        <strain evidence="3">K2</strain>
    </source>
</reference>
<proteinExistence type="predicted"/>
<accession>A0AAD9Q1Y9</accession>
<feature type="compositionally biased region" description="Acidic residues" evidence="1">
    <location>
        <begin position="226"/>
        <end position="238"/>
    </location>
</feature>
<dbReference type="GO" id="GO:0033314">
    <property type="term" value="P:mitotic DNA replication checkpoint signaling"/>
    <property type="evidence" value="ECO:0007669"/>
    <property type="project" value="InterPro"/>
</dbReference>
<keyword evidence="4" id="KW-1185">Reference proteome</keyword>
<gene>
    <name evidence="3" type="ORF">P5673_026019</name>
</gene>
<dbReference type="InterPro" id="IPR026153">
    <property type="entry name" value="Treslin"/>
</dbReference>
<feature type="domain" description="Treslin STD" evidence="2">
    <location>
        <begin position="38"/>
        <end position="81"/>
    </location>
</feature>
<dbReference type="Proteomes" id="UP001249851">
    <property type="component" value="Unassembled WGS sequence"/>
</dbReference>